<gene>
    <name evidence="1" type="ORF">COLO4_02428</name>
</gene>
<reference evidence="2" key="1">
    <citation type="submission" date="2013-09" db="EMBL/GenBank/DDBJ databases">
        <title>Corchorus olitorius genome sequencing.</title>
        <authorList>
            <person name="Alam M."/>
            <person name="Haque M.S."/>
            <person name="Islam M.S."/>
            <person name="Emdad E.M."/>
            <person name="Islam M.M."/>
            <person name="Ahmed B."/>
            <person name="Halim A."/>
            <person name="Hossen Q.M.M."/>
            <person name="Hossain M.Z."/>
            <person name="Ahmed R."/>
            <person name="Khan M.M."/>
            <person name="Islam R."/>
            <person name="Rashid M.M."/>
            <person name="Khan S.A."/>
            <person name="Rahman M.S."/>
            <person name="Alam M."/>
            <person name="Yahiya A.S."/>
            <person name="Khan M.S."/>
            <person name="Azam M.S."/>
            <person name="Haque T."/>
            <person name="Lashkar M.Z.H."/>
            <person name="Akhand A.I."/>
            <person name="Morshed G."/>
            <person name="Roy S."/>
            <person name="Uddin K.S."/>
            <person name="Rabeya T."/>
            <person name="Hossain A.S."/>
            <person name="Chowdhury A."/>
            <person name="Snigdha A.R."/>
            <person name="Mortoza M.S."/>
            <person name="Matin S.A."/>
            <person name="Hoque S.M.E."/>
            <person name="Islam M.K."/>
            <person name="Roy D.K."/>
            <person name="Haider R."/>
            <person name="Moosa M.M."/>
            <person name="Elias S.M."/>
            <person name="Hasan A.M."/>
            <person name="Jahan S."/>
            <person name="Shafiuddin M."/>
            <person name="Mahmood N."/>
            <person name="Shommy N.S."/>
        </authorList>
    </citation>
    <scope>NUCLEOTIDE SEQUENCE [LARGE SCALE GENOMIC DNA]</scope>
    <source>
        <strain evidence="2">cv. O-4</strain>
    </source>
</reference>
<protein>
    <submittedName>
        <fullName evidence="1">Beta-amyrin synthase</fullName>
    </submittedName>
</protein>
<evidence type="ECO:0000313" key="2">
    <source>
        <dbReference type="Proteomes" id="UP000187203"/>
    </source>
</evidence>
<comment type="caution">
    <text evidence="1">The sequence shown here is derived from an EMBL/GenBank/DDBJ whole genome shotgun (WGS) entry which is preliminary data.</text>
</comment>
<keyword evidence="2" id="KW-1185">Reference proteome</keyword>
<accession>A0A1R3L0Z4</accession>
<dbReference type="EMBL" id="AWUE01005383">
    <property type="protein sequence ID" value="OMP13016.1"/>
    <property type="molecule type" value="Genomic_DNA"/>
</dbReference>
<organism evidence="1 2">
    <name type="scientific">Corchorus olitorius</name>
    <dbReference type="NCBI Taxonomy" id="93759"/>
    <lineage>
        <taxon>Eukaryota</taxon>
        <taxon>Viridiplantae</taxon>
        <taxon>Streptophyta</taxon>
        <taxon>Embryophyta</taxon>
        <taxon>Tracheophyta</taxon>
        <taxon>Spermatophyta</taxon>
        <taxon>Magnoliopsida</taxon>
        <taxon>eudicotyledons</taxon>
        <taxon>Gunneridae</taxon>
        <taxon>Pentapetalae</taxon>
        <taxon>rosids</taxon>
        <taxon>malvids</taxon>
        <taxon>Malvales</taxon>
        <taxon>Malvaceae</taxon>
        <taxon>Grewioideae</taxon>
        <taxon>Apeibeae</taxon>
        <taxon>Corchorus</taxon>
    </lineage>
</organism>
<name>A0A1R3L0Z4_9ROSI</name>
<dbReference type="AlphaFoldDB" id="A0A1R3L0Z4"/>
<dbReference type="Proteomes" id="UP000187203">
    <property type="component" value="Unassembled WGS sequence"/>
</dbReference>
<proteinExistence type="predicted"/>
<sequence>MALRRGIPELHGGVIRGSTGRWLIGFRSHLWVCSNIVAETASTNFSSD</sequence>
<evidence type="ECO:0000313" key="1">
    <source>
        <dbReference type="EMBL" id="OMP13016.1"/>
    </source>
</evidence>